<evidence type="ECO:0000313" key="3">
    <source>
        <dbReference type="Proteomes" id="UP000887013"/>
    </source>
</evidence>
<name>A0A8X6UJW0_NEPPI</name>
<comment type="caution">
    <text evidence="2">The sequence shown here is derived from an EMBL/GenBank/DDBJ whole genome shotgun (WGS) entry which is preliminary data.</text>
</comment>
<dbReference type="EMBL" id="BMAW01082337">
    <property type="protein sequence ID" value="GFU28682.1"/>
    <property type="molecule type" value="Genomic_DNA"/>
</dbReference>
<dbReference type="Gene3D" id="3.30.420.10">
    <property type="entry name" value="Ribonuclease H-like superfamily/Ribonuclease H"/>
    <property type="match status" value="1"/>
</dbReference>
<keyword evidence="3" id="KW-1185">Reference proteome</keyword>
<gene>
    <name evidence="2" type="ORF">NPIL_631261</name>
</gene>
<dbReference type="Proteomes" id="UP000887013">
    <property type="component" value="Unassembled WGS sequence"/>
</dbReference>
<dbReference type="AlphaFoldDB" id="A0A8X6UJW0"/>
<sequence length="100" mass="11292">MGEKTEPSFEEGHNHLSETRQGEGLRIQSILMTVAGWQNKLPVLLCLKLSKQRYQSDEEVKAATQEWLSGIGRDFFAEGIEKLVLRLNKCLDSEDNSVGK</sequence>
<dbReference type="InterPro" id="IPR036397">
    <property type="entry name" value="RNaseH_sf"/>
</dbReference>
<organism evidence="2 3">
    <name type="scientific">Nephila pilipes</name>
    <name type="common">Giant wood spider</name>
    <name type="synonym">Nephila maculata</name>
    <dbReference type="NCBI Taxonomy" id="299642"/>
    <lineage>
        <taxon>Eukaryota</taxon>
        <taxon>Metazoa</taxon>
        <taxon>Ecdysozoa</taxon>
        <taxon>Arthropoda</taxon>
        <taxon>Chelicerata</taxon>
        <taxon>Arachnida</taxon>
        <taxon>Araneae</taxon>
        <taxon>Araneomorphae</taxon>
        <taxon>Entelegynae</taxon>
        <taxon>Araneoidea</taxon>
        <taxon>Nephilidae</taxon>
        <taxon>Nephila</taxon>
    </lineage>
</organism>
<protein>
    <submittedName>
        <fullName evidence="2">Uncharacterized protein</fullName>
    </submittedName>
</protein>
<accession>A0A8X6UJW0</accession>
<dbReference type="GO" id="GO:0003676">
    <property type="term" value="F:nucleic acid binding"/>
    <property type="evidence" value="ECO:0007669"/>
    <property type="project" value="InterPro"/>
</dbReference>
<evidence type="ECO:0000256" key="1">
    <source>
        <dbReference type="SAM" id="MobiDB-lite"/>
    </source>
</evidence>
<feature type="region of interest" description="Disordered" evidence="1">
    <location>
        <begin position="1"/>
        <end position="20"/>
    </location>
</feature>
<dbReference type="OrthoDB" id="10065579at2759"/>
<evidence type="ECO:0000313" key="2">
    <source>
        <dbReference type="EMBL" id="GFU28682.1"/>
    </source>
</evidence>
<reference evidence="2" key="1">
    <citation type="submission" date="2020-08" db="EMBL/GenBank/DDBJ databases">
        <title>Multicomponent nature underlies the extraordinary mechanical properties of spider dragline silk.</title>
        <authorList>
            <person name="Kono N."/>
            <person name="Nakamura H."/>
            <person name="Mori M."/>
            <person name="Yoshida Y."/>
            <person name="Ohtoshi R."/>
            <person name="Malay A.D."/>
            <person name="Moran D.A.P."/>
            <person name="Tomita M."/>
            <person name="Numata K."/>
            <person name="Arakawa K."/>
        </authorList>
    </citation>
    <scope>NUCLEOTIDE SEQUENCE</scope>
</reference>
<proteinExistence type="predicted"/>